<sequence>MFETASNKEIGNYLDILIRRKYQSDRQFARDYIERRYGPDSDESLQNMQNRISQIKHGNKSIQLEDLPYFSHMLEVSVDEILSAGKHTATMSNRPTNFSVAQSKDKEMWDEYINQIDKPFLNADEYNKTLIDYAFEFENHELLTYLMDKNIIWFVSGNKNDYGISLGAGTNIKRRDVGSIDTLDVYLGSNDTLRIKMITLAIKNSNYELLDKLHAREIPRLYLLTPTLGHHTLTNDPIALTPDIKELLKAIASSDDKTIEYFFNEFSIDSSLTDSTNTFIYPYLNELLSMMIKSKHPNANKWLTAAIDYNKSVHKKLLKASREALEQSKEYYKSINIEDDNSGYYKEAVNSLTWKWFFPYPKEGFFAYTNPNVEKGQPINGFVTNLIFINAKSSNSTTQALINELNSIYDSVMHMNERS</sequence>
<name>A0A285T516_9FIRM</name>
<evidence type="ECO:0000313" key="1">
    <source>
        <dbReference type="EMBL" id="SOC16452.1"/>
    </source>
</evidence>
<dbReference type="Proteomes" id="UP000219563">
    <property type="component" value="Unassembled WGS sequence"/>
</dbReference>
<evidence type="ECO:0000313" key="2">
    <source>
        <dbReference type="Proteomes" id="UP000219563"/>
    </source>
</evidence>
<accession>A0A285T516</accession>
<reference evidence="1 2" key="1">
    <citation type="submission" date="2017-08" db="EMBL/GenBank/DDBJ databases">
        <authorList>
            <person name="de Groot N.N."/>
        </authorList>
    </citation>
    <scope>NUCLEOTIDE SEQUENCE [LARGE SCALE GENOMIC DNA]</scope>
    <source>
        <strain evidence="1 2">DSM 9787</strain>
    </source>
</reference>
<proteinExistence type="predicted"/>
<gene>
    <name evidence="1" type="ORF">SAMN02910411_0405</name>
</gene>
<protein>
    <submittedName>
        <fullName evidence="1">Uncharacterized protein</fullName>
    </submittedName>
</protein>
<dbReference type="RefSeq" id="WP_097077188.1">
    <property type="nucleotide sequence ID" value="NZ_OBMR01000014.1"/>
</dbReference>
<organism evidence="1 2">
    <name type="scientific">Pseudobutyrivibrio ruminis DSM 9787</name>
    <dbReference type="NCBI Taxonomy" id="1123011"/>
    <lineage>
        <taxon>Bacteria</taxon>
        <taxon>Bacillati</taxon>
        <taxon>Bacillota</taxon>
        <taxon>Clostridia</taxon>
        <taxon>Lachnospirales</taxon>
        <taxon>Lachnospiraceae</taxon>
        <taxon>Pseudobutyrivibrio</taxon>
    </lineage>
</organism>
<dbReference type="AlphaFoldDB" id="A0A285T516"/>
<dbReference type="EMBL" id="OBMR01000014">
    <property type="protein sequence ID" value="SOC16452.1"/>
    <property type="molecule type" value="Genomic_DNA"/>
</dbReference>